<feature type="domain" description="DUF4842" evidence="3">
    <location>
        <begin position="469"/>
        <end position="661"/>
    </location>
</feature>
<dbReference type="Proteomes" id="UP000837932">
    <property type="component" value="Unassembled WGS sequence"/>
</dbReference>
<feature type="region of interest" description="Disordered" evidence="1">
    <location>
        <begin position="402"/>
        <end position="424"/>
    </location>
</feature>
<feature type="compositionally biased region" description="Basic and acidic residues" evidence="1">
    <location>
        <begin position="402"/>
        <end position="417"/>
    </location>
</feature>
<dbReference type="InterPro" id="IPR031025">
    <property type="entry name" value="LruC_dom"/>
</dbReference>
<gene>
    <name evidence="4" type="ORF">EMA8858_02457</name>
</gene>
<organism evidence="4 5">
    <name type="scientific">Emticicia aquatica</name>
    <dbReference type="NCBI Taxonomy" id="1681835"/>
    <lineage>
        <taxon>Bacteria</taxon>
        <taxon>Pseudomonadati</taxon>
        <taxon>Bacteroidota</taxon>
        <taxon>Cytophagia</taxon>
        <taxon>Cytophagales</taxon>
        <taxon>Leadbetterellaceae</taxon>
        <taxon>Emticicia</taxon>
    </lineage>
</organism>
<dbReference type="NCBIfam" id="TIGR04456">
    <property type="entry name" value="LruC_dom"/>
    <property type="match status" value="1"/>
</dbReference>
<evidence type="ECO:0000259" key="3">
    <source>
        <dbReference type="Pfam" id="PF16130"/>
    </source>
</evidence>
<name>A0ABN8EYL2_9BACT</name>
<dbReference type="PROSITE" id="PS51257">
    <property type="entry name" value="PROKAR_LIPOPROTEIN"/>
    <property type="match status" value="1"/>
</dbReference>
<evidence type="ECO:0000256" key="1">
    <source>
        <dbReference type="SAM" id="MobiDB-lite"/>
    </source>
</evidence>
<sequence length="677" mass="74001">MKTRNYSPLIYTLVLVLGLTSCFNKIEEDNLIGGGTTAAKTKMEQMNIPANFNFSTTGDVKFDIGTFDNTDKPIKGVTVSVYSYPEDQLLLKGITSQAGLIQISQSIPTYVKKVAIRPDFIGLPSEFIVDVTNNTIKATFGGKNQTTPSKVREIEGNASNLREIDGVSGKYPTVKTLGTWSKTGVPTYLETTRDPISADFLSNIDASVPERQSVIVANPDYLNSSNANTLKITELADVWITFVHEGAGWTNSLAFYTFDLSKPPTKMADISFVTMIFPNVSYSGSGGGLSSGDKVKIGRFPANTGIGFVLFANGFNTSKGEIGDGNYAHFSHDILNAESKSDQRRHLIVLNDPTTKRLLLAFEDVRRDDSSCDQDFNDAIFFATSNPVKAISLDNIPTIDSKKDTDGDGVGDTRDEYPNDPNKAINNYTPAKGAYSSLAFEDLWPSKGDYDMNDMVVNYQFQEVYNANNEVTELNVKVYVKAILAKILSGWGFQMPITSASVKSVSGHSLLYKVISNSANGTESGQELATIIAFDNANDQIKAGKADTVSLKITFSAPVKKSALGTAPFNPFIFQKDARGSEVHLMNMAPTQKVNKSLLGTLNDRSSSGTSIYYKSDAKLPWALNIPENFNYPLEGKEVLDGYLFFKTWVESGGSNNADWYVNKPGYRDATKLSNIK</sequence>
<evidence type="ECO:0000259" key="2">
    <source>
        <dbReference type="Pfam" id="PF13448"/>
    </source>
</evidence>
<evidence type="ECO:0000313" key="5">
    <source>
        <dbReference type="Proteomes" id="UP000837932"/>
    </source>
</evidence>
<keyword evidence="5" id="KW-1185">Reference proteome</keyword>
<dbReference type="EMBL" id="CAKLPY010000002">
    <property type="protein sequence ID" value="CAH0996326.1"/>
    <property type="molecule type" value="Genomic_DNA"/>
</dbReference>
<dbReference type="Pfam" id="PF13448">
    <property type="entry name" value="DUF4114"/>
    <property type="match status" value="1"/>
</dbReference>
<reference evidence="4" key="1">
    <citation type="submission" date="2021-12" db="EMBL/GenBank/DDBJ databases">
        <authorList>
            <person name="Rodrigo-Torres L."/>
            <person name="Arahal R. D."/>
            <person name="Lucena T."/>
        </authorList>
    </citation>
    <scope>NUCLEOTIDE SEQUENCE</scope>
    <source>
        <strain evidence="4">CECT 8858</strain>
    </source>
</reference>
<dbReference type="RefSeq" id="WP_238806888.1">
    <property type="nucleotide sequence ID" value="NZ_CAKLPY010000002.1"/>
</dbReference>
<protein>
    <recommendedName>
        <fullName evidence="6">LruC domain-containing protein</fullName>
    </recommendedName>
</protein>
<proteinExistence type="predicted"/>
<evidence type="ECO:0000313" key="4">
    <source>
        <dbReference type="EMBL" id="CAH0996326.1"/>
    </source>
</evidence>
<accession>A0ABN8EYL2</accession>
<dbReference type="Pfam" id="PF16130">
    <property type="entry name" value="DUF4842"/>
    <property type="match status" value="1"/>
</dbReference>
<comment type="caution">
    <text evidence="4">The sequence shown here is derived from an EMBL/GenBank/DDBJ whole genome shotgun (WGS) entry which is preliminary data.</text>
</comment>
<dbReference type="InterPro" id="IPR032295">
    <property type="entry name" value="DUF4842"/>
</dbReference>
<dbReference type="InterPro" id="IPR025193">
    <property type="entry name" value="DUF4114"/>
</dbReference>
<feature type="domain" description="DUF4114" evidence="2">
    <location>
        <begin position="300"/>
        <end position="385"/>
    </location>
</feature>
<evidence type="ECO:0008006" key="6">
    <source>
        <dbReference type="Google" id="ProtNLM"/>
    </source>
</evidence>